<reference evidence="1" key="1">
    <citation type="submission" date="2020-06" db="EMBL/GenBank/DDBJ databases">
        <authorList>
            <person name="Li T."/>
            <person name="Hu X."/>
            <person name="Zhang T."/>
            <person name="Song X."/>
            <person name="Zhang H."/>
            <person name="Dai N."/>
            <person name="Sheng W."/>
            <person name="Hou X."/>
            <person name="Wei L."/>
        </authorList>
    </citation>
    <scope>NUCLEOTIDE SEQUENCE</scope>
    <source>
        <strain evidence="1">3651</strain>
        <tissue evidence="1">Leaf</tissue>
    </source>
</reference>
<gene>
    <name evidence="1" type="ORF">Salat_2828600</name>
</gene>
<dbReference type="AlphaFoldDB" id="A0AAE1XLQ7"/>
<protein>
    <submittedName>
        <fullName evidence="1">Uncharacterized protein</fullName>
    </submittedName>
</protein>
<dbReference type="InterPro" id="IPR032675">
    <property type="entry name" value="LRR_dom_sf"/>
</dbReference>
<dbReference type="EMBL" id="JACGWO010000012">
    <property type="protein sequence ID" value="KAK4414158.1"/>
    <property type="molecule type" value="Genomic_DNA"/>
</dbReference>
<organism evidence="1 2">
    <name type="scientific">Sesamum alatum</name>
    <dbReference type="NCBI Taxonomy" id="300844"/>
    <lineage>
        <taxon>Eukaryota</taxon>
        <taxon>Viridiplantae</taxon>
        <taxon>Streptophyta</taxon>
        <taxon>Embryophyta</taxon>
        <taxon>Tracheophyta</taxon>
        <taxon>Spermatophyta</taxon>
        <taxon>Magnoliopsida</taxon>
        <taxon>eudicotyledons</taxon>
        <taxon>Gunneridae</taxon>
        <taxon>Pentapetalae</taxon>
        <taxon>asterids</taxon>
        <taxon>lamiids</taxon>
        <taxon>Lamiales</taxon>
        <taxon>Pedaliaceae</taxon>
        <taxon>Sesamum</taxon>
    </lineage>
</organism>
<accession>A0AAE1XLQ7</accession>
<name>A0AAE1XLQ7_9LAMI</name>
<dbReference type="SUPFAM" id="SSF52058">
    <property type="entry name" value="L domain-like"/>
    <property type="match status" value="1"/>
</dbReference>
<dbReference type="Gene3D" id="3.80.10.10">
    <property type="entry name" value="Ribonuclease Inhibitor"/>
    <property type="match status" value="1"/>
</dbReference>
<proteinExistence type="predicted"/>
<evidence type="ECO:0000313" key="2">
    <source>
        <dbReference type="Proteomes" id="UP001293254"/>
    </source>
</evidence>
<comment type="caution">
    <text evidence="1">The sequence shown here is derived from an EMBL/GenBank/DDBJ whole genome shotgun (WGS) entry which is preliminary data.</text>
</comment>
<evidence type="ECO:0000313" key="1">
    <source>
        <dbReference type="EMBL" id="KAK4414158.1"/>
    </source>
</evidence>
<dbReference type="PANTHER" id="PTHR15140:SF33">
    <property type="entry name" value="LATE BLIGHT RESISTANCE PROTEIN HOMOLOG R1A-3 ISOFORM X1"/>
    <property type="match status" value="1"/>
</dbReference>
<keyword evidence="2" id="KW-1185">Reference proteome</keyword>
<sequence>MTVIRSLPNLEVLKLKDNAFIGAEWECSDGEFPRLKFLLMDGLNLICWRVESTHHFPCLERLIITRCWKLEEIPCEIEEIPTLQLIEVVRASKSAANSAVSIQEEQRDLGNDVLQVRIRDREEEN</sequence>
<dbReference type="PANTHER" id="PTHR15140">
    <property type="entry name" value="TUBULIN-SPECIFIC CHAPERONE E"/>
    <property type="match status" value="1"/>
</dbReference>
<dbReference type="Proteomes" id="UP001293254">
    <property type="component" value="Unassembled WGS sequence"/>
</dbReference>
<reference evidence="1" key="2">
    <citation type="journal article" date="2024" name="Plant">
        <title>Genomic evolution and insights into agronomic trait innovations of Sesamum species.</title>
        <authorList>
            <person name="Miao H."/>
            <person name="Wang L."/>
            <person name="Qu L."/>
            <person name="Liu H."/>
            <person name="Sun Y."/>
            <person name="Le M."/>
            <person name="Wang Q."/>
            <person name="Wei S."/>
            <person name="Zheng Y."/>
            <person name="Lin W."/>
            <person name="Duan Y."/>
            <person name="Cao H."/>
            <person name="Xiong S."/>
            <person name="Wang X."/>
            <person name="Wei L."/>
            <person name="Li C."/>
            <person name="Ma Q."/>
            <person name="Ju M."/>
            <person name="Zhao R."/>
            <person name="Li G."/>
            <person name="Mu C."/>
            <person name="Tian Q."/>
            <person name="Mei H."/>
            <person name="Zhang T."/>
            <person name="Gao T."/>
            <person name="Zhang H."/>
        </authorList>
    </citation>
    <scope>NUCLEOTIDE SEQUENCE</scope>
    <source>
        <strain evidence="1">3651</strain>
    </source>
</reference>